<evidence type="ECO:0000313" key="12">
    <source>
        <dbReference type="EMBL" id="CAH0514666.1"/>
    </source>
</evidence>
<keyword evidence="6" id="KW-0862">Zinc</keyword>
<dbReference type="PANTHER" id="PTHR11733:SF167">
    <property type="entry name" value="FI17812P1-RELATED"/>
    <property type="match status" value="1"/>
</dbReference>
<evidence type="ECO:0008006" key="14">
    <source>
        <dbReference type="Google" id="ProtNLM"/>
    </source>
</evidence>
<keyword evidence="7" id="KW-0482">Metalloprotease</keyword>
<dbReference type="PROSITE" id="PS51885">
    <property type="entry name" value="NEPRILYSIN"/>
    <property type="match status" value="1"/>
</dbReference>
<dbReference type="Pfam" id="PF05649">
    <property type="entry name" value="Peptidase_M13_N"/>
    <property type="match status" value="1"/>
</dbReference>
<dbReference type="InterPro" id="IPR008753">
    <property type="entry name" value="Peptidase_M13_N"/>
</dbReference>
<feature type="compositionally biased region" description="Polar residues" evidence="8">
    <location>
        <begin position="1"/>
        <end position="12"/>
    </location>
</feature>
<evidence type="ECO:0000256" key="8">
    <source>
        <dbReference type="SAM" id="MobiDB-lite"/>
    </source>
</evidence>
<evidence type="ECO:0000256" key="5">
    <source>
        <dbReference type="ARBA" id="ARBA00022801"/>
    </source>
</evidence>
<evidence type="ECO:0000256" key="1">
    <source>
        <dbReference type="ARBA" id="ARBA00001947"/>
    </source>
</evidence>
<sequence>MKQLTIWKQPSSYDEGKAESSYDNDDDAHTTKQKPLEDEKPLVYCEDESLGCARPPLLLMQHPIAAWALGSLGVLFVLVVSLVVPGGTMRGAPSVTHLTAKTNTCMGMLPSEVRSRIDETVDPCCYFYAFCCGAWLKIVKILDDESRVIFFLSAVEAENEKVLIELDGDDVSMRFLSPVLEQIAATKTEMELFQLAGALSKAGPNLLTNLYVSGDDPEVDVYVLYASQTGLSMPGPEYYLDRNQFGSTRDAFHAYVMELFRLVGLESCAIASRASAVVAFEQTLAPLFEQEEQSKDSAAPFSRLLQNLTAQDVSLVIKTPAFFDRAEKLVTGDSVTLNTLKAVLTYNYVDSYTTFLETRFPRQKFCLEQVRDFLPDLMSEYFAHVRVDNPKAQLASQLVAQLQSSMRKNLEQVDWLDGPTRQVALEKLGNMTTLVGYSHSTEQYPIVLHGDASLAVNMRIIFTYKFDYSMARIAEKNYAPDGKLQNWWSPDAAKASSQRADCFVKQYDSYAVTSATDKNKVLDHVNGELTLNANIADNGGIKLSFDAYQIFMADQAKDLGKGSKARATGFTIPTSQAAY</sequence>
<evidence type="ECO:0000259" key="11">
    <source>
        <dbReference type="Pfam" id="PF05649"/>
    </source>
</evidence>
<feature type="region of interest" description="Disordered" evidence="8">
    <location>
        <begin position="1"/>
        <end position="34"/>
    </location>
</feature>
<evidence type="ECO:0000256" key="3">
    <source>
        <dbReference type="ARBA" id="ARBA00022670"/>
    </source>
</evidence>
<evidence type="ECO:0000256" key="9">
    <source>
        <dbReference type="SAM" id="Phobius"/>
    </source>
</evidence>
<dbReference type="InterPro" id="IPR018497">
    <property type="entry name" value="Peptidase_M13_C"/>
</dbReference>
<keyword evidence="5" id="KW-0378">Hydrolase</keyword>
<dbReference type="InterPro" id="IPR024079">
    <property type="entry name" value="MetalloPept_cat_dom_sf"/>
</dbReference>
<comment type="caution">
    <text evidence="12">The sequence shown here is derived from an EMBL/GenBank/DDBJ whole genome shotgun (WGS) entry which is preliminary data.</text>
</comment>
<keyword evidence="9" id="KW-1133">Transmembrane helix</keyword>
<feature type="domain" description="Peptidase M13 C-terminal" evidence="10">
    <location>
        <begin position="476"/>
        <end position="550"/>
    </location>
</feature>
<evidence type="ECO:0000256" key="6">
    <source>
        <dbReference type="ARBA" id="ARBA00022833"/>
    </source>
</evidence>
<evidence type="ECO:0000256" key="2">
    <source>
        <dbReference type="ARBA" id="ARBA00007357"/>
    </source>
</evidence>
<dbReference type="PANTHER" id="PTHR11733">
    <property type="entry name" value="ZINC METALLOPROTEASE FAMILY M13 NEPRILYSIN-RELATED"/>
    <property type="match status" value="1"/>
</dbReference>
<evidence type="ECO:0000256" key="7">
    <source>
        <dbReference type="ARBA" id="ARBA00023049"/>
    </source>
</evidence>
<dbReference type="Gene3D" id="3.40.390.10">
    <property type="entry name" value="Collagenase (Catalytic Domain)"/>
    <property type="match status" value="3"/>
</dbReference>
<dbReference type="Pfam" id="PF01431">
    <property type="entry name" value="Peptidase_M13"/>
    <property type="match status" value="1"/>
</dbReference>
<dbReference type="EMBL" id="CAKLCB010000080">
    <property type="protein sequence ID" value="CAH0514666.1"/>
    <property type="molecule type" value="Genomic_DNA"/>
</dbReference>
<evidence type="ECO:0000259" key="10">
    <source>
        <dbReference type="Pfam" id="PF01431"/>
    </source>
</evidence>
<gene>
    <name evidence="12" type="ORF">PBS001_LOCUS1407</name>
</gene>
<feature type="domain" description="Peptidase M13 N-terminal" evidence="11">
    <location>
        <begin position="173"/>
        <end position="437"/>
    </location>
</feature>
<keyword evidence="4" id="KW-0479">Metal-binding</keyword>
<dbReference type="Proteomes" id="UP001158986">
    <property type="component" value="Unassembled WGS sequence"/>
</dbReference>
<dbReference type="InterPro" id="IPR000718">
    <property type="entry name" value="Peptidase_M13"/>
</dbReference>
<accession>A0ABN8CQZ0</accession>
<comment type="similarity">
    <text evidence="2">Belongs to the peptidase M13 family.</text>
</comment>
<reference evidence="12 13" key="1">
    <citation type="submission" date="2021-11" db="EMBL/GenBank/DDBJ databases">
        <authorList>
            <person name="Islam A."/>
            <person name="Islam S."/>
            <person name="Flora M.S."/>
            <person name="Rahman M."/>
            <person name="Ziaur R.M."/>
            <person name="Epstein J.H."/>
            <person name="Hassan M."/>
            <person name="Klassen M."/>
            <person name="Woodard K."/>
            <person name="Webb A."/>
            <person name="Webby R.J."/>
            <person name="El Zowalaty M.E."/>
        </authorList>
    </citation>
    <scope>NUCLEOTIDE SEQUENCE [LARGE SCALE GENOMIC DNA]</scope>
    <source>
        <strain evidence="12">Pbs1</strain>
    </source>
</reference>
<organism evidence="12 13">
    <name type="scientific">Peronospora belbahrii</name>
    <dbReference type="NCBI Taxonomy" id="622444"/>
    <lineage>
        <taxon>Eukaryota</taxon>
        <taxon>Sar</taxon>
        <taxon>Stramenopiles</taxon>
        <taxon>Oomycota</taxon>
        <taxon>Peronosporomycetes</taxon>
        <taxon>Peronosporales</taxon>
        <taxon>Peronosporaceae</taxon>
        <taxon>Peronospora</taxon>
    </lineage>
</organism>
<dbReference type="CDD" id="cd08662">
    <property type="entry name" value="M13"/>
    <property type="match status" value="1"/>
</dbReference>
<dbReference type="Gene3D" id="1.10.1380.10">
    <property type="entry name" value="Neutral endopeptidase , domain2"/>
    <property type="match status" value="2"/>
</dbReference>
<evidence type="ECO:0000256" key="4">
    <source>
        <dbReference type="ARBA" id="ARBA00022723"/>
    </source>
</evidence>
<feature type="transmembrane region" description="Helical" evidence="9">
    <location>
        <begin position="64"/>
        <end position="84"/>
    </location>
</feature>
<keyword evidence="3" id="KW-0645">Protease</keyword>
<dbReference type="InterPro" id="IPR042089">
    <property type="entry name" value="Peptidase_M13_dom_2"/>
</dbReference>
<comment type="cofactor">
    <cofactor evidence="1">
        <name>Zn(2+)</name>
        <dbReference type="ChEBI" id="CHEBI:29105"/>
    </cofactor>
</comment>
<keyword evidence="9" id="KW-0472">Membrane</keyword>
<protein>
    <recommendedName>
        <fullName evidence="14">Peptidase M13 N-terminal domain-containing protein</fullName>
    </recommendedName>
</protein>
<dbReference type="SUPFAM" id="SSF55486">
    <property type="entry name" value="Metalloproteases ('zincins'), catalytic domain"/>
    <property type="match status" value="1"/>
</dbReference>
<keyword evidence="9" id="KW-0812">Transmembrane</keyword>
<name>A0ABN8CQZ0_9STRA</name>
<keyword evidence="13" id="KW-1185">Reference proteome</keyword>
<evidence type="ECO:0000313" key="13">
    <source>
        <dbReference type="Proteomes" id="UP001158986"/>
    </source>
</evidence>
<proteinExistence type="inferred from homology"/>